<reference evidence="2" key="1">
    <citation type="submission" date="2021-01" db="EMBL/GenBank/DDBJ databases">
        <title>Whole genome shotgun sequence of Spirilliplanes yamanashiensis NBRC 15828.</title>
        <authorList>
            <person name="Komaki H."/>
            <person name="Tamura T."/>
        </authorList>
    </citation>
    <scope>NUCLEOTIDE SEQUENCE</scope>
    <source>
        <strain evidence="2">NBRC 15828</strain>
    </source>
</reference>
<keyword evidence="3" id="KW-1185">Reference proteome</keyword>
<sequence>MSDHPRSSGNDLPLDGGDPMAEGTATDVAEQRAAQDPTARDATRTGGGNDTPAYDSDEQSEPQAGEQGGQPNLTPDPAVSGRRSNFGQGSTDDSPGTPSGL</sequence>
<comment type="caution">
    <text evidence="2">The sequence shown here is derived from an EMBL/GenBank/DDBJ whole genome shotgun (WGS) entry which is preliminary data.</text>
</comment>
<feature type="compositionally biased region" description="Polar residues" evidence="1">
    <location>
        <begin position="82"/>
        <end position="101"/>
    </location>
</feature>
<evidence type="ECO:0000313" key="2">
    <source>
        <dbReference type="EMBL" id="GIJ00708.1"/>
    </source>
</evidence>
<organism evidence="2 3">
    <name type="scientific">Spirilliplanes yamanashiensis</name>
    <dbReference type="NCBI Taxonomy" id="42233"/>
    <lineage>
        <taxon>Bacteria</taxon>
        <taxon>Bacillati</taxon>
        <taxon>Actinomycetota</taxon>
        <taxon>Actinomycetes</taxon>
        <taxon>Micromonosporales</taxon>
        <taxon>Micromonosporaceae</taxon>
        <taxon>Spirilliplanes</taxon>
    </lineage>
</organism>
<protein>
    <submittedName>
        <fullName evidence="2">Uncharacterized protein</fullName>
    </submittedName>
</protein>
<dbReference type="AlphaFoldDB" id="A0A8J3Y2Z6"/>
<feature type="region of interest" description="Disordered" evidence="1">
    <location>
        <begin position="1"/>
        <end position="101"/>
    </location>
</feature>
<dbReference type="EMBL" id="BOOY01000001">
    <property type="protein sequence ID" value="GIJ00708.1"/>
    <property type="molecule type" value="Genomic_DNA"/>
</dbReference>
<gene>
    <name evidence="2" type="ORF">Sya03_00600</name>
</gene>
<name>A0A8J3Y2Z6_9ACTN</name>
<proteinExistence type="predicted"/>
<evidence type="ECO:0000313" key="3">
    <source>
        <dbReference type="Proteomes" id="UP000652013"/>
    </source>
</evidence>
<accession>A0A8J3Y2Z6</accession>
<dbReference type="Proteomes" id="UP000652013">
    <property type="component" value="Unassembled WGS sequence"/>
</dbReference>
<evidence type="ECO:0000256" key="1">
    <source>
        <dbReference type="SAM" id="MobiDB-lite"/>
    </source>
</evidence>
<dbReference type="RefSeq" id="WP_203936048.1">
    <property type="nucleotide sequence ID" value="NZ_BAAAGJ010000024.1"/>
</dbReference>